<keyword evidence="2" id="KW-1185">Reference proteome</keyword>
<comment type="caution">
    <text evidence="1">The sequence shown here is derived from an EMBL/GenBank/DDBJ whole genome shotgun (WGS) entry which is preliminary data.</text>
</comment>
<proteinExistence type="predicted"/>
<protein>
    <submittedName>
        <fullName evidence="1">Uncharacterized protein</fullName>
    </submittedName>
</protein>
<dbReference type="Proteomes" id="UP001190700">
    <property type="component" value="Unassembled WGS sequence"/>
</dbReference>
<sequence length="237" mass="24496">MRVLEGSQEVEASLALELMEENLALELMEENLVAVLAETKKYAGGTPGTAAAVGVLGDEKPDRDDIYGRLLAKLEKIEHFIKTQKLGGAPAVLPKRNRKGLDGFRVGVGPDPRVGFNPGAKKAIPKCPRCPTAGDGHTYHSWADCTLGGKKHPADSSTAAYCQPVDDCTTEELHTLALCQVFQAAADGGAAAFAAAVEQHGAPAVMSAGAASGGVDISAYGFTTVASGASGDDEMDV</sequence>
<name>A0AAE0EZN1_9CHLO</name>
<accession>A0AAE0EZN1</accession>
<gene>
    <name evidence="1" type="ORF">CYMTET_44370</name>
</gene>
<dbReference type="AlphaFoldDB" id="A0AAE0EZN1"/>
<dbReference type="EMBL" id="LGRX02030104">
    <property type="protein sequence ID" value="KAK3246084.1"/>
    <property type="molecule type" value="Genomic_DNA"/>
</dbReference>
<evidence type="ECO:0000313" key="2">
    <source>
        <dbReference type="Proteomes" id="UP001190700"/>
    </source>
</evidence>
<organism evidence="1 2">
    <name type="scientific">Cymbomonas tetramitiformis</name>
    <dbReference type="NCBI Taxonomy" id="36881"/>
    <lineage>
        <taxon>Eukaryota</taxon>
        <taxon>Viridiplantae</taxon>
        <taxon>Chlorophyta</taxon>
        <taxon>Pyramimonadophyceae</taxon>
        <taxon>Pyramimonadales</taxon>
        <taxon>Pyramimonadaceae</taxon>
        <taxon>Cymbomonas</taxon>
    </lineage>
</organism>
<evidence type="ECO:0000313" key="1">
    <source>
        <dbReference type="EMBL" id="KAK3246084.1"/>
    </source>
</evidence>
<reference evidence="1 2" key="1">
    <citation type="journal article" date="2015" name="Genome Biol. Evol.">
        <title>Comparative Genomics of a Bacterivorous Green Alga Reveals Evolutionary Causalities and Consequences of Phago-Mixotrophic Mode of Nutrition.</title>
        <authorList>
            <person name="Burns J.A."/>
            <person name="Paasch A."/>
            <person name="Narechania A."/>
            <person name="Kim E."/>
        </authorList>
    </citation>
    <scope>NUCLEOTIDE SEQUENCE [LARGE SCALE GENOMIC DNA]</scope>
    <source>
        <strain evidence="1 2">PLY_AMNH</strain>
    </source>
</reference>